<dbReference type="InterPro" id="IPR001647">
    <property type="entry name" value="HTH_TetR"/>
</dbReference>
<dbReference type="GO" id="GO:0003677">
    <property type="term" value="F:DNA binding"/>
    <property type="evidence" value="ECO:0007669"/>
    <property type="project" value="UniProtKB-UniRule"/>
</dbReference>
<dbReference type="InterPro" id="IPR009057">
    <property type="entry name" value="Homeodomain-like_sf"/>
</dbReference>
<dbReference type="Gene3D" id="1.10.357.10">
    <property type="entry name" value="Tetracycline Repressor, domain 2"/>
    <property type="match status" value="1"/>
</dbReference>
<dbReference type="PROSITE" id="PS50977">
    <property type="entry name" value="HTH_TETR_2"/>
    <property type="match status" value="1"/>
</dbReference>
<keyword evidence="5" id="KW-1185">Reference proteome</keyword>
<dbReference type="RefSeq" id="WP_114437501.1">
    <property type="nucleotide sequence ID" value="NZ_QPIZ01000019.1"/>
</dbReference>
<gene>
    <name evidence="4" type="ORF">DFO77_1199</name>
</gene>
<comment type="caution">
    <text evidence="4">The sequence shown here is derived from an EMBL/GenBank/DDBJ whole genome shotgun (WGS) entry which is preliminary data.</text>
</comment>
<keyword evidence="1 2" id="KW-0238">DNA-binding</keyword>
<evidence type="ECO:0000313" key="5">
    <source>
        <dbReference type="Proteomes" id="UP000252733"/>
    </source>
</evidence>
<dbReference type="SUPFAM" id="SSF48498">
    <property type="entry name" value="Tetracyclin repressor-like, C-terminal domain"/>
    <property type="match status" value="1"/>
</dbReference>
<dbReference type="EMBL" id="QPIZ01000019">
    <property type="protein sequence ID" value="RCW31043.1"/>
    <property type="molecule type" value="Genomic_DNA"/>
</dbReference>
<dbReference type="Pfam" id="PF00440">
    <property type="entry name" value="TetR_N"/>
    <property type="match status" value="1"/>
</dbReference>
<dbReference type="PRINTS" id="PR00455">
    <property type="entry name" value="HTHTETR"/>
</dbReference>
<dbReference type="InterPro" id="IPR036271">
    <property type="entry name" value="Tet_transcr_reg_TetR-rel_C_sf"/>
</dbReference>
<dbReference type="PANTHER" id="PTHR43479:SF11">
    <property type="entry name" value="ACREF_ENVCD OPERON REPRESSOR-RELATED"/>
    <property type="match status" value="1"/>
</dbReference>
<evidence type="ECO:0000313" key="4">
    <source>
        <dbReference type="EMBL" id="RCW31043.1"/>
    </source>
</evidence>
<dbReference type="Proteomes" id="UP000252733">
    <property type="component" value="Unassembled WGS sequence"/>
</dbReference>
<evidence type="ECO:0000259" key="3">
    <source>
        <dbReference type="PROSITE" id="PS50977"/>
    </source>
</evidence>
<proteinExistence type="predicted"/>
<evidence type="ECO:0000256" key="2">
    <source>
        <dbReference type="PROSITE-ProRule" id="PRU00335"/>
    </source>
</evidence>
<name>A0A368UQR3_9BACT</name>
<reference evidence="4 5" key="1">
    <citation type="submission" date="2018-07" db="EMBL/GenBank/DDBJ databases">
        <title>Freshwater and sediment microbial communities from various areas in North America, analyzing microbe dynamics in response to fracking.</title>
        <authorList>
            <person name="Lamendella R."/>
        </authorList>
    </citation>
    <scope>NUCLEOTIDE SEQUENCE [LARGE SCALE GENOMIC DNA]</scope>
    <source>
        <strain evidence="4 5">160A</strain>
    </source>
</reference>
<dbReference type="Gene3D" id="1.10.10.60">
    <property type="entry name" value="Homeodomain-like"/>
    <property type="match status" value="1"/>
</dbReference>
<accession>A0A368UQR3</accession>
<evidence type="ECO:0000256" key="1">
    <source>
        <dbReference type="ARBA" id="ARBA00023125"/>
    </source>
</evidence>
<sequence>MDIRERIITGAGKLFYSKGIKRVTMDDISTEIGMSKRTIYENFRDKTEILRATVDFLSDKHRQEVDQMQSGSGNVMEVIIKILLYGLKSIDLVSPMYLEDMQKFYPLLWEETIQKGRISAQKQLQDLLERGKKEGLFRSEINTGLVARIFYEQLNLIHSNEAFPIEEFPRKELFENMFLNFARGISTRKGVEVMEELLVRSSY</sequence>
<feature type="DNA-binding region" description="H-T-H motif" evidence="2">
    <location>
        <begin position="24"/>
        <end position="43"/>
    </location>
</feature>
<dbReference type="PANTHER" id="PTHR43479">
    <property type="entry name" value="ACREF/ENVCD OPERON REPRESSOR-RELATED"/>
    <property type="match status" value="1"/>
</dbReference>
<dbReference type="InterPro" id="IPR050624">
    <property type="entry name" value="HTH-type_Tx_Regulator"/>
</dbReference>
<dbReference type="SUPFAM" id="SSF46689">
    <property type="entry name" value="Homeodomain-like"/>
    <property type="match status" value="1"/>
</dbReference>
<feature type="domain" description="HTH tetR-type" evidence="3">
    <location>
        <begin position="1"/>
        <end position="61"/>
    </location>
</feature>
<dbReference type="AlphaFoldDB" id="A0A368UQR3"/>
<organism evidence="4 5">
    <name type="scientific">Marinilabilia salmonicolor</name>
    <dbReference type="NCBI Taxonomy" id="989"/>
    <lineage>
        <taxon>Bacteria</taxon>
        <taxon>Pseudomonadati</taxon>
        <taxon>Bacteroidota</taxon>
        <taxon>Bacteroidia</taxon>
        <taxon>Marinilabiliales</taxon>
        <taxon>Marinilabiliaceae</taxon>
        <taxon>Marinilabilia</taxon>
    </lineage>
</organism>
<protein>
    <submittedName>
        <fullName evidence="4">TetR family transcriptional regulator</fullName>
    </submittedName>
</protein>